<dbReference type="Proteomes" id="UP001433268">
    <property type="component" value="Unassembled WGS sequence"/>
</dbReference>
<organism evidence="1 2">
    <name type="scientific">Apiospora hydei</name>
    <dbReference type="NCBI Taxonomy" id="1337664"/>
    <lineage>
        <taxon>Eukaryota</taxon>
        <taxon>Fungi</taxon>
        <taxon>Dikarya</taxon>
        <taxon>Ascomycota</taxon>
        <taxon>Pezizomycotina</taxon>
        <taxon>Sordariomycetes</taxon>
        <taxon>Xylariomycetidae</taxon>
        <taxon>Amphisphaeriales</taxon>
        <taxon>Apiosporaceae</taxon>
        <taxon>Apiospora</taxon>
    </lineage>
</organism>
<accession>A0ABR1V526</accession>
<dbReference type="RefSeq" id="XP_066661857.1">
    <property type="nucleotide sequence ID" value="XM_066816165.1"/>
</dbReference>
<proteinExistence type="predicted"/>
<dbReference type="GeneID" id="92049225"/>
<evidence type="ECO:0000313" key="1">
    <source>
        <dbReference type="EMBL" id="KAK8065103.1"/>
    </source>
</evidence>
<protein>
    <submittedName>
        <fullName evidence="1">Uncharacterized protein</fullName>
    </submittedName>
</protein>
<reference evidence="1 2" key="1">
    <citation type="submission" date="2023-01" db="EMBL/GenBank/DDBJ databases">
        <title>Analysis of 21 Apiospora genomes using comparative genomics revels a genus with tremendous synthesis potential of carbohydrate active enzymes and secondary metabolites.</title>
        <authorList>
            <person name="Sorensen T."/>
        </authorList>
    </citation>
    <scope>NUCLEOTIDE SEQUENCE [LARGE SCALE GENOMIC DNA]</scope>
    <source>
        <strain evidence="1 2">CBS 114990</strain>
    </source>
</reference>
<gene>
    <name evidence="1" type="ORF">PG997_011850</name>
</gene>
<name>A0ABR1V526_9PEZI</name>
<sequence>MLLINCLERLDAFFGPDNALNCPNGLGWSFLPEFRAALSSFRHVAILGASRKFAVLWSKYWRCMPEKKGPIYFDVFAAFFRMCGARLPAWPGSGAGSTEAGLRGRLGQDPPILGGAGEGGSGVNSKMVGLA</sequence>
<comment type="caution">
    <text evidence="1">The sequence shown here is derived from an EMBL/GenBank/DDBJ whole genome shotgun (WGS) entry which is preliminary data.</text>
</comment>
<dbReference type="EMBL" id="JAQQWN010000009">
    <property type="protein sequence ID" value="KAK8065103.1"/>
    <property type="molecule type" value="Genomic_DNA"/>
</dbReference>
<evidence type="ECO:0000313" key="2">
    <source>
        <dbReference type="Proteomes" id="UP001433268"/>
    </source>
</evidence>
<keyword evidence="2" id="KW-1185">Reference proteome</keyword>